<evidence type="ECO:0000256" key="1">
    <source>
        <dbReference type="ARBA" id="ARBA00023015"/>
    </source>
</evidence>
<comment type="caution">
    <text evidence="5">The sequence shown here is derived from an EMBL/GenBank/DDBJ whole genome shotgun (WGS) entry which is preliminary data.</text>
</comment>
<evidence type="ECO:0000256" key="2">
    <source>
        <dbReference type="ARBA" id="ARBA00023125"/>
    </source>
</evidence>
<dbReference type="InterPro" id="IPR002577">
    <property type="entry name" value="HTH_HxlR"/>
</dbReference>
<keyword evidence="3" id="KW-0804">Transcription</keyword>
<dbReference type="InterPro" id="IPR036388">
    <property type="entry name" value="WH-like_DNA-bd_sf"/>
</dbReference>
<dbReference type="SUPFAM" id="SSF46785">
    <property type="entry name" value="Winged helix' DNA-binding domain"/>
    <property type="match status" value="1"/>
</dbReference>
<organism evidence="5 6">
    <name type="scientific">Devosia marina</name>
    <dbReference type="NCBI Taxonomy" id="2683198"/>
    <lineage>
        <taxon>Bacteria</taxon>
        <taxon>Pseudomonadati</taxon>
        <taxon>Pseudomonadota</taxon>
        <taxon>Alphaproteobacteria</taxon>
        <taxon>Hyphomicrobiales</taxon>
        <taxon>Devosiaceae</taxon>
        <taxon>Devosia</taxon>
    </lineage>
</organism>
<dbReference type="AlphaFoldDB" id="A0A7X3K3M1"/>
<feature type="domain" description="HTH hxlR-type" evidence="4">
    <location>
        <begin position="6"/>
        <end position="107"/>
    </location>
</feature>
<sequence>MSDPQDPATADADLLVVRPGKWTLVVIVQLREGTKRFNELRRNMGGVPQKSLSVTLRELERDGFVTRKAYATIPPRVEYDLTDLGRELLRLADDFKRFAQRNRHAVEQARRLFDAADSRASL</sequence>
<reference evidence="5 6" key="1">
    <citation type="submission" date="2019-12" db="EMBL/GenBank/DDBJ databases">
        <title>Devosia maris sp. nov., isolated from the deep seawater.</title>
        <authorList>
            <person name="Liu Y."/>
        </authorList>
    </citation>
    <scope>NUCLEOTIDE SEQUENCE [LARGE SCALE GENOMIC DNA]</scope>
    <source>
        <strain evidence="5 6">L53-10-65</strain>
    </source>
</reference>
<name>A0A7X3K3M1_9HYPH</name>
<keyword evidence="6" id="KW-1185">Reference proteome</keyword>
<dbReference type="Gene3D" id="1.10.10.10">
    <property type="entry name" value="Winged helix-like DNA-binding domain superfamily/Winged helix DNA-binding domain"/>
    <property type="match status" value="1"/>
</dbReference>
<dbReference type="RefSeq" id="WP_116587700.1">
    <property type="nucleotide sequence ID" value="NZ_JAVKFR010000030.1"/>
</dbReference>
<dbReference type="PROSITE" id="PS51118">
    <property type="entry name" value="HTH_HXLR"/>
    <property type="match status" value="1"/>
</dbReference>
<gene>
    <name evidence="5" type="ORF">GO014_08470</name>
</gene>
<keyword evidence="2" id="KW-0238">DNA-binding</keyword>
<keyword evidence="1" id="KW-0805">Transcription regulation</keyword>
<dbReference type="Pfam" id="PF01638">
    <property type="entry name" value="HxlR"/>
    <property type="match status" value="1"/>
</dbReference>
<dbReference type="Proteomes" id="UP000438106">
    <property type="component" value="Unassembled WGS sequence"/>
</dbReference>
<protein>
    <submittedName>
        <fullName evidence="5">Transcriptional regulator</fullName>
    </submittedName>
</protein>
<dbReference type="InterPro" id="IPR036390">
    <property type="entry name" value="WH_DNA-bd_sf"/>
</dbReference>
<evidence type="ECO:0000256" key="3">
    <source>
        <dbReference type="ARBA" id="ARBA00023163"/>
    </source>
</evidence>
<dbReference type="GO" id="GO:0003677">
    <property type="term" value="F:DNA binding"/>
    <property type="evidence" value="ECO:0007669"/>
    <property type="project" value="UniProtKB-KW"/>
</dbReference>
<accession>A0A7X3K3M1</accession>
<evidence type="ECO:0000313" key="6">
    <source>
        <dbReference type="Proteomes" id="UP000438106"/>
    </source>
</evidence>
<evidence type="ECO:0000259" key="4">
    <source>
        <dbReference type="PROSITE" id="PS51118"/>
    </source>
</evidence>
<dbReference type="EMBL" id="WQRF01000002">
    <property type="protein sequence ID" value="MVS99053.1"/>
    <property type="molecule type" value="Genomic_DNA"/>
</dbReference>
<dbReference type="PANTHER" id="PTHR33204">
    <property type="entry name" value="TRANSCRIPTIONAL REGULATOR, MARR FAMILY"/>
    <property type="match status" value="1"/>
</dbReference>
<evidence type="ECO:0000313" key="5">
    <source>
        <dbReference type="EMBL" id="MVS99053.1"/>
    </source>
</evidence>
<dbReference type="PANTHER" id="PTHR33204:SF18">
    <property type="entry name" value="TRANSCRIPTIONAL REGULATORY PROTEIN"/>
    <property type="match status" value="1"/>
</dbReference>
<proteinExistence type="predicted"/>